<dbReference type="Pfam" id="PF01728">
    <property type="entry name" value="FtsJ"/>
    <property type="match status" value="1"/>
</dbReference>
<dbReference type="InterPro" id="IPR028589">
    <property type="entry name" value="SPB1-like"/>
</dbReference>
<keyword evidence="10" id="KW-0175">Coiled coil</keyword>
<dbReference type="InterPro" id="IPR020568">
    <property type="entry name" value="Ribosomal_Su5_D2-typ_SF"/>
</dbReference>
<dbReference type="Gene3D" id="3.30.230.10">
    <property type="match status" value="1"/>
</dbReference>
<dbReference type="FunFam" id="3.40.50.300:FF:000746">
    <property type="entry name" value="Ribosome assembly protein 1"/>
    <property type="match status" value="1"/>
</dbReference>
<keyword evidence="5 10" id="KW-0808">Transferase</keyword>
<keyword evidence="2 10" id="KW-0690">Ribosome biogenesis</keyword>
<dbReference type="InterPro" id="IPR004161">
    <property type="entry name" value="EFTu-like_2"/>
</dbReference>
<dbReference type="SUPFAM" id="SSF54980">
    <property type="entry name" value="EF-G C-terminal domain-like"/>
    <property type="match status" value="1"/>
</dbReference>
<dbReference type="CDD" id="cd16268">
    <property type="entry name" value="EF2_II"/>
    <property type="match status" value="1"/>
</dbReference>
<evidence type="ECO:0000256" key="5">
    <source>
        <dbReference type="ARBA" id="ARBA00022679"/>
    </source>
</evidence>
<dbReference type="Pfam" id="PF03144">
    <property type="entry name" value="GTP_EFTU_D2"/>
    <property type="match status" value="1"/>
</dbReference>
<feature type="binding site" evidence="10">
    <location>
        <position position="984"/>
    </location>
    <ligand>
        <name>S-adenosyl-L-methionine</name>
        <dbReference type="ChEBI" id="CHEBI:59789"/>
    </ligand>
</feature>
<evidence type="ECO:0000256" key="9">
    <source>
        <dbReference type="ARBA" id="ARBA00023242"/>
    </source>
</evidence>
<dbReference type="InterPro" id="IPR035647">
    <property type="entry name" value="EFG_III/V"/>
</dbReference>
<dbReference type="GO" id="GO:0005525">
    <property type="term" value="F:GTP binding"/>
    <property type="evidence" value="ECO:0007669"/>
    <property type="project" value="UniProtKB-KW"/>
</dbReference>
<feature type="region of interest" description="Disordered" evidence="11">
    <location>
        <begin position="1195"/>
        <end position="1222"/>
    </location>
</feature>
<sequence>MVRVDLSKLVQLQTDATQVRNICILAHVDHGKTTLADSLIASNGIISTRLAGKLRYMDSRPDEQERQITMKSSSIALYFRGESKEEKSGEQEYLVNLIDSPGHVDFSSEVSTAIRLCDGAIIVVDVVEGVCPQTRVCLQQAYNEQLSTVLLLNKIDRLVLEKRLDPAEAYHHLAQVLEQVNAVVGNLFATDVLAREQISTAANQTSALEEADDSFLYYSPQQGNVLFGSALDGWAFDLTTFARFYQGKLDGVSDSATLLNALWGDYFYSPRKKAIESGATEKGRKPLFVQLVLDNLWNIYGLVENRDETKLRAISERCGVVQNVRDLRHADGRVPVRNLLSGWLPMERSLLGAICQAVPNPRGISEMKAEKLLCSRLTDFSSYPPETQALKQDIMRCDADSERLIVFVSKMFPIEHGALAGAKDTLERLTKALSLVDGNDAGDDDGEVEIFLAFARVYSGTLRKGSRVFVIGPKYDPRTMHPNDSDAINPHLTEIEIDSLFLLMGRQLEPVDSVPAGNIVGIGGLQNVVLKTATLSNTRFCPPFVDLPLIATPILRVAVEPKDIQKMPQLVRGLKLLNQADACVEVRVQESGEHVLLTLGEVHLERCIKDLQETYAKIELNVSKPIVPFKETIVPFVPTSEDNPEEEIAKDREKDKTVTLQTPNRQCTIKLIALPISQEAVDLLIQNESVLKAYVKAHEAKQKLPQALQDSIDELRTNLKKLLPETVPFEGIWSLGPKRCGTNLLINCTDFKHTSVWYEDETTERTLEDPRNQYESSFLNGFQMASLAGPLCDEPMQGVCFLVERWEVDVTIGVDLASVASHGPLSGQIMSAVKEGCKKAFQNQPQRLVHPMYSCNITVNSDVLASIMGKKAKVGKDRRDKFYKLAKESGYRSRAAFKLIQLNRRFGFLQQSQVCIDLCAAPGGWMQVAKQNMPVSSIVIGVDLYPIKSVPGCISLIGDITSDKTKSDLAKELKTWKADVILNDGAPNVGKNWLHDAYQQVCLTLSAVKLATQFLRPGGWFITKVFRSKDYNALIWVLKQLFRKVHATKPSASRKESAEIFVVCQYYKAPDKIDPRFLDSKYVFEELDMQASDISSSNILKDLERKTPKKAKVEGYDSTDVRKIVTALEFMQNDKPLALLSRITEITFTAGDEAIAKHPRTTTELKECCKDIKILGRKDIKELLRWHKLLSPEFAKPSEETSDDAQKKGGAKDEDETDVDEDIVELKQIEKEIAALREEDERSSKRKRKKTNKERAKLNEKLSLKMVIKGDEGPTEQGEDAIFSLKDIGNKRQLESMLDQAPDIVVEEEEKPADDEGIVKGRYVRYDRETKGDLFEDDKLLAAGSDSEPETDSDFDEKGLAIESDEEELSFEEDEDNVDPSDDEDQNPLISDLDYRSKTDKRLQRAQLWYEQEAFKKHNLETNDEEVDYDLDKLIESYKKAGVKVLGAEKDAKNKEPLGKKARRRARHDTDKKDDDSAENDTSSSDSDSDGEEEPLEKKIGTMVHKTVETVGGKDGSGFEIVSSEKVRKAKKIKLNEEELALGQMLITGKKMRRDIIDSAFNRYMFNDVNLPDWFVADELNTMKRKLPVPEDVVDSYRKSKDEFNVRTIKKVMEAKARKKRHATKRLEKIKKKAETIMDNADNTNQEKIRLLKKLYKKADAKKKEVTYVVAKKTGISGKKVRRPKGVEGRFKVVDPRMKKDRRADVAKEKRAKKFGKGKNRVNAKAKAGSKGRKKKGL</sequence>
<feature type="compositionally biased region" description="Basic and acidic residues" evidence="11">
    <location>
        <begin position="1447"/>
        <end position="1459"/>
    </location>
</feature>
<dbReference type="GO" id="GO:1990904">
    <property type="term" value="C:ribonucleoprotein complex"/>
    <property type="evidence" value="ECO:0007669"/>
    <property type="project" value="TreeGrafter"/>
</dbReference>
<dbReference type="PANTHER" id="PTHR42908">
    <property type="entry name" value="TRANSLATION ELONGATION FACTOR-RELATED"/>
    <property type="match status" value="1"/>
</dbReference>
<keyword evidence="9 10" id="KW-0539">Nucleus</keyword>
<dbReference type="NCBIfam" id="TIGR00231">
    <property type="entry name" value="small_GTP"/>
    <property type="match status" value="1"/>
</dbReference>
<dbReference type="GO" id="GO:0008649">
    <property type="term" value="F:rRNA methyltransferase activity"/>
    <property type="evidence" value="ECO:0007669"/>
    <property type="project" value="UniProtKB-UniRule"/>
</dbReference>
<evidence type="ECO:0000313" key="13">
    <source>
        <dbReference type="Proteomes" id="UP000076408"/>
    </source>
</evidence>
<dbReference type="Gene3D" id="3.40.50.300">
    <property type="entry name" value="P-loop containing nucleotide triphosphate hydrolases"/>
    <property type="match status" value="1"/>
</dbReference>
<evidence type="ECO:0000256" key="10">
    <source>
        <dbReference type="HAMAP-Rule" id="MF_03163"/>
    </source>
</evidence>
<organism evidence="12 13">
    <name type="scientific">Anopheles stephensi</name>
    <name type="common">Indo-Pakistan malaria mosquito</name>
    <dbReference type="NCBI Taxonomy" id="30069"/>
    <lineage>
        <taxon>Eukaryota</taxon>
        <taxon>Metazoa</taxon>
        <taxon>Ecdysozoa</taxon>
        <taxon>Arthropoda</taxon>
        <taxon>Hexapoda</taxon>
        <taxon>Insecta</taxon>
        <taxon>Pterygota</taxon>
        <taxon>Neoptera</taxon>
        <taxon>Endopterygota</taxon>
        <taxon>Diptera</taxon>
        <taxon>Nematocera</taxon>
        <taxon>Culicoidea</taxon>
        <taxon>Culicidae</taxon>
        <taxon>Anophelinae</taxon>
        <taxon>Anopheles</taxon>
    </lineage>
</organism>
<dbReference type="GO" id="GO:0033645">
    <property type="term" value="C:host cell endomembrane system"/>
    <property type="evidence" value="ECO:0007669"/>
    <property type="project" value="UniProtKB-SubCell"/>
</dbReference>
<keyword evidence="13" id="KW-1185">Reference proteome</keyword>
<dbReference type="HAMAP" id="MF_03163">
    <property type="entry name" value="RNA_methyltr_E_SPB1"/>
    <property type="match status" value="1"/>
</dbReference>
<comment type="subcellular location">
    <subcellularLocation>
        <location evidence="1 10">Nucleus</location>
        <location evidence="1 10">Nucleolus</location>
    </subcellularLocation>
</comment>
<dbReference type="VEuPathDB" id="VectorBase:ASTEI20_035611"/>
<dbReference type="PROSITE" id="PS51722">
    <property type="entry name" value="G_TR_2"/>
    <property type="match status" value="1"/>
</dbReference>
<feature type="coiled-coil region" evidence="10">
    <location>
        <begin position="1613"/>
        <end position="1647"/>
    </location>
</feature>
<dbReference type="InterPro" id="IPR029063">
    <property type="entry name" value="SAM-dependent_MTases_sf"/>
</dbReference>
<dbReference type="CDD" id="cd01885">
    <property type="entry name" value="EF2"/>
    <property type="match status" value="1"/>
</dbReference>
<comment type="similarity">
    <text evidence="10">Belongs to the class I-like SAM-binding methyltransferase superfamily. RNA methyltransferase RlmE family. SPB1 subfamily.</text>
</comment>
<dbReference type="STRING" id="30069.A0A182Y497"/>
<dbReference type="InterPro" id="IPR041095">
    <property type="entry name" value="EFG_II"/>
</dbReference>
<protein>
    <recommendedName>
        <fullName evidence="10">Putative rRNA methyltransferase</fullName>
        <ecNumber evidence="10">2.1.1.-</ecNumber>
    </recommendedName>
    <alternativeName>
        <fullName evidence="10">2'-O-ribose RNA methyltransferase SPB1 homolog</fullName>
    </alternativeName>
</protein>
<feature type="region of interest" description="Disordered" evidence="11">
    <location>
        <begin position="1445"/>
        <end position="1502"/>
    </location>
</feature>
<dbReference type="Gene3D" id="2.40.30.10">
    <property type="entry name" value="Translation factors"/>
    <property type="match status" value="1"/>
</dbReference>
<dbReference type="InterPro" id="IPR002877">
    <property type="entry name" value="RNA_MeTrfase_FtsJ_dom"/>
</dbReference>
<feature type="binding site" evidence="10">
    <location>
        <position position="959"/>
    </location>
    <ligand>
        <name>S-adenosyl-L-methionine</name>
        <dbReference type="ChEBI" id="CHEBI:59789"/>
    </ligand>
</feature>
<dbReference type="InterPro" id="IPR056752">
    <property type="entry name" value="EFL1"/>
</dbReference>
<dbReference type="CDD" id="cd16261">
    <property type="entry name" value="EF2_snRNP_III"/>
    <property type="match status" value="1"/>
</dbReference>
<dbReference type="Pfam" id="PF00009">
    <property type="entry name" value="GTP_EFTU"/>
    <property type="match status" value="1"/>
</dbReference>
<dbReference type="VEuPathDB" id="VectorBase:ASTE008046"/>
<feature type="compositionally biased region" description="Acidic residues" evidence="11">
    <location>
        <begin position="1213"/>
        <end position="1222"/>
    </location>
</feature>
<keyword evidence="8" id="KW-0342">GTP-binding</keyword>
<keyword evidence="7" id="KW-0547">Nucleotide-binding</keyword>
<dbReference type="EC" id="2.1.1.-" evidence="10"/>
<feature type="compositionally biased region" description="Basic and acidic residues" evidence="11">
    <location>
        <begin position="1196"/>
        <end position="1212"/>
    </location>
</feature>
<dbReference type="GO" id="GO:0005829">
    <property type="term" value="C:cytosol"/>
    <property type="evidence" value="ECO:0007669"/>
    <property type="project" value="TreeGrafter"/>
</dbReference>
<dbReference type="InterPro" id="IPR024576">
    <property type="entry name" value="rRNA_MeTfrase_Spb1_DUF3381"/>
</dbReference>
<dbReference type="Pfam" id="PF07780">
    <property type="entry name" value="Spb1_C"/>
    <property type="match status" value="1"/>
</dbReference>
<feature type="region of interest" description="Disordered" evidence="11">
    <location>
        <begin position="1299"/>
        <end position="1322"/>
    </location>
</feature>
<dbReference type="PRINTS" id="PR00315">
    <property type="entry name" value="ELONGATNFCT"/>
</dbReference>
<dbReference type="Pfam" id="PF14492">
    <property type="entry name" value="EFG_III"/>
    <property type="match status" value="1"/>
</dbReference>
<dbReference type="GO" id="GO:0003924">
    <property type="term" value="F:GTPase activity"/>
    <property type="evidence" value="ECO:0007669"/>
    <property type="project" value="InterPro"/>
</dbReference>
<evidence type="ECO:0000256" key="8">
    <source>
        <dbReference type="ARBA" id="ARBA00023134"/>
    </source>
</evidence>
<feature type="compositionally biased region" description="Acidic residues" evidence="11">
    <location>
        <begin position="1305"/>
        <end position="1316"/>
    </location>
</feature>
<dbReference type="Pfam" id="PF25118">
    <property type="entry name" value="EFL1"/>
    <property type="match status" value="1"/>
</dbReference>
<evidence type="ECO:0000256" key="3">
    <source>
        <dbReference type="ARBA" id="ARBA00022552"/>
    </source>
</evidence>
<feature type="binding site" evidence="10">
    <location>
        <position position="923"/>
    </location>
    <ligand>
        <name>S-adenosyl-L-methionine</name>
        <dbReference type="ChEBI" id="CHEBI:59789"/>
    </ligand>
</feature>
<dbReference type="CDD" id="cd01681">
    <property type="entry name" value="aeEF2_snRNP_like_IV"/>
    <property type="match status" value="1"/>
</dbReference>
<dbReference type="FunFam" id="3.40.50.150:FF:000004">
    <property type="entry name" value="AdoMet-dependent rRNA methyltransferase SPB1"/>
    <property type="match status" value="1"/>
</dbReference>
<dbReference type="SUPFAM" id="SSF52540">
    <property type="entry name" value="P-loop containing nucleoside triphosphate hydrolases"/>
    <property type="match status" value="1"/>
</dbReference>
<comment type="function">
    <text evidence="10">Probable methyltransferase involved in the maturation of rRNA and in the biogenesis of ribosomal subunits.</text>
</comment>
<dbReference type="Gene3D" id="3.40.50.150">
    <property type="entry name" value="Vaccinia Virus protein VP39"/>
    <property type="match status" value="1"/>
</dbReference>
<evidence type="ECO:0000256" key="4">
    <source>
        <dbReference type="ARBA" id="ARBA00022603"/>
    </source>
</evidence>
<dbReference type="GO" id="GO:0043022">
    <property type="term" value="F:ribosome binding"/>
    <property type="evidence" value="ECO:0007669"/>
    <property type="project" value="TreeGrafter"/>
</dbReference>
<comment type="catalytic activity">
    <reaction evidence="10">
        <text>a ribonucleotide in rRNA + S-adenosyl-L-methionine = a 2'-O-methylribonucleotide in rRNA + S-adenosyl-L-homocysteine + H(+)</text>
        <dbReference type="Rhea" id="RHEA:48628"/>
        <dbReference type="Rhea" id="RHEA-COMP:12164"/>
        <dbReference type="Rhea" id="RHEA-COMP:12165"/>
        <dbReference type="ChEBI" id="CHEBI:15378"/>
        <dbReference type="ChEBI" id="CHEBI:57856"/>
        <dbReference type="ChEBI" id="CHEBI:59789"/>
        <dbReference type="ChEBI" id="CHEBI:90675"/>
        <dbReference type="ChEBI" id="CHEBI:90676"/>
    </reaction>
</comment>
<dbReference type="InterPro" id="IPR000795">
    <property type="entry name" value="T_Tr_GTP-bd_dom"/>
</dbReference>
<keyword evidence="3 10" id="KW-0698">rRNA processing</keyword>
<dbReference type="HAMAP" id="MF_01547">
    <property type="entry name" value="RNA_methyltr_E"/>
    <property type="match status" value="1"/>
</dbReference>
<feature type="binding site" evidence="10">
    <location>
        <position position="925"/>
    </location>
    <ligand>
        <name>S-adenosyl-L-methionine</name>
        <dbReference type="ChEBI" id="CHEBI:59789"/>
    </ligand>
</feature>
<dbReference type="PANTHER" id="PTHR42908:SF3">
    <property type="entry name" value="ELONGATION FACTOR-LIKE GTPASE 1"/>
    <property type="match status" value="1"/>
</dbReference>
<dbReference type="SUPFAM" id="SSF54211">
    <property type="entry name" value="Ribosomal protein S5 domain 2-like"/>
    <property type="match status" value="1"/>
</dbReference>
<dbReference type="Pfam" id="PF11861">
    <property type="entry name" value="DUF3381"/>
    <property type="match status" value="1"/>
</dbReference>
<dbReference type="InterPro" id="IPR027417">
    <property type="entry name" value="P-loop_NTPase"/>
</dbReference>
<evidence type="ECO:0000256" key="11">
    <source>
        <dbReference type="SAM" id="MobiDB-lite"/>
    </source>
</evidence>
<evidence type="ECO:0000256" key="6">
    <source>
        <dbReference type="ARBA" id="ARBA00022691"/>
    </source>
</evidence>
<feature type="region of interest" description="Disordered" evidence="11">
    <location>
        <begin position="1237"/>
        <end position="1258"/>
    </location>
</feature>
<evidence type="ECO:0000313" key="12">
    <source>
        <dbReference type="EnsemblMetazoa" id="ASTEI03283-PA"/>
    </source>
</evidence>
<feature type="region of interest" description="Disordered" evidence="11">
    <location>
        <begin position="1698"/>
        <end position="1738"/>
    </location>
</feature>
<dbReference type="SUPFAM" id="SSF50447">
    <property type="entry name" value="Translation proteins"/>
    <property type="match status" value="1"/>
</dbReference>
<dbReference type="Gene3D" id="3.30.70.870">
    <property type="entry name" value="Elongation Factor G (Translational Gtpase), domain 3"/>
    <property type="match status" value="1"/>
</dbReference>
<feature type="region of interest" description="Disordered" evidence="11">
    <location>
        <begin position="1335"/>
        <end position="1397"/>
    </location>
</feature>
<dbReference type="InterPro" id="IPR009000">
    <property type="entry name" value="Transl_B-barrel_sf"/>
</dbReference>
<dbReference type="FunFam" id="3.30.70.870:FF:000002">
    <property type="entry name" value="Translation elongation factor 2"/>
    <property type="match status" value="1"/>
</dbReference>
<dbReference type="InterPro" id="IPR012920">
    <property type="entry name" value="rRNA_MeTfrase_SPB1-like_C"/>
</dbReference>
<dbReference type="GO" id="GO:0005730">
    <property type="term" value="C:nucleolus"/>
    <property type="evidence" value="ECO:0007669"/>
    <property type="project" value="UniProtKB-SubCell"/>
</dbReference>
<dbReference type="InterPro" id="IPR015507">
    <property type="entry name" value="rRNA-MeTfrase_E"/>
</dbReference>
<dbReference type="InterPro" id="IPR014721">
    <property type="entry name" value="Ribsml_uS5_D2-typ_fold_subgr"/>
</dbReference>
<evidence type="ECO:0000256" key="7">
    <source>
        <dbReference type="ARBA" id="ARBA00022741"/>
    </source>
</evidence>
<proteinExistence type="inferred from homology"/>
<feature type="binding site" evidence="10">
    <location>
        <position position="943"/>
    </location>
    <ligand>
        <name>S-adenosyl-L-methionine</name>
        <dbReference type="ChEBI" id="CHEBI:59789"/>
    </ligand>
</feature>
<reference evidence="12" key="2">
    <citation type="submission" date="2020-05" db="UniProtKB">
        <authorList>
            <consortium name="EnsemblMetazoa"/>
        </authorList>
    </citation>
    <scope>IDENTIFICATION</scope>
    <source>
        <strain evidence="12">Indian</strain>
    </source>
</reference>
<keyword evidence="4 10" id="KW-0489">Methyltransferase</keyword>
<feature type="compositionally biased region" description="Acidic residues" evidence="11">
    <location>
        <begin position="1363"/>
        <end position="1386"/>
    </location>
</feature>
<accession>A0A182Y497</accession>
<keyword evidence="6 10" id="KW-0949">S-adenosyl-L-methionine</keyword>
<dbReference type="SUPFAM" id="SSF53335">
    <property type="entry name" value="S-adenosyl-L-methionine-dependent methyltransferases"/>
    <property type="match status" value="1"/>
</dbReference>
<feature type="compositionally biased region" description="Basic residues" evidence="11">
    <location>
        <begin position="1710"/>
        <end position="1738"/>
    </location>
</feature>
<dbReference type="EnsemblMetazoa" id="ASTEI03283-RA">
    <property type="protein sequence ID" value="ASTEI03283-PA"/>
    <property type="gene ID" value="ASTEI03283"/>
</dbReference>
<evidence type="ECO:0000256" key="1">
    <source>
        <dbReference type="ARBA" id="ARBA00004604"/>
    </source>
</evidence>
<dbReference type="Proteomes" id="UP000076408">
    <property type="component" value="Unassembled WGS sequence"/>
</dbReference>
<dbReference type="GO" id="GO:0042256">
    <property type="term" value="P:cytosolic ribosome assembly"/>
    <property type="evidence" value="ECO:0007669"/>
    <property type="project" value="TreeGrafter"/>
</dbReference>
<name>A0A182Y497_ANOST</name>
<dbReference type="InterPro" id="IPR005225">
    <property type="entry name" value="Small_GTP-bd"/>
</dbReference>
<feature type="compositionally biased region" description="Basic and acidic residues" evidence="11">
    <location>
        <begin position="1698"/>
        <end position="1709"/>
    </location>
</feature>
<feature type="active site" description="Proton acceptor" evidence="10">
    <location>
        <position position="1024"/>
    </location>
</feature>
<dbReference type="VEuPathDB" id="VectorBase:ASTEI20_035270"/>
<reference evidence="13" key="1">
    <citation type="journal article" date="2014" name="Genome Biol.">
        <title>Genome analysis of a major urban malaria vector mosquito, Anopheles stephensi.</title>
        <authorList>
            <person name="Jiang X."/>
            <person name="Peery A."/>
            <person name="Hall A.B."/>
            <person name="Sharma A."/>
            <person name="Chen X.G."/>
            <person name="Waterhouse R.M."/>
            <person name="Komissarov A."/>
            <person name="Riehle M.M."/>
            <person name="Shouche Y."/>
            <person name="Sharakhova M.V."/>
            <person name="Lawson D."/>
            <person name="Pakpour N."/>
            <person name="Arensburger P."/>
            <person name="Davidson V.L."/>
            <person name="Eiglmeier K."/>
            <person name="Emrich S."/>
            <person name="George P."/>
            <person name="Kennedy R.C."/>
            <person name="Mane S.P."/>
            <person name="Maslen G."/>
            <person name="Oringanje C."/>
            <person name="Qi Y."/>
            <person name="Settlage R."/>
            <person name="Tojo M."/>
            <person name="Tubio J.M."/>
            <person name="Unger M.F."/>
            <person name="Wang B."/>
            <person name="Vernick K.D."/>
            <person name="Ribeiro J.M."/>
            <person name="James A.A."/>
            <person name="Michel K."/>
            <person name="Riehle M.A."/>
            <person name="Luckhart S."/>
            <person name="Sharakhov I.V."/>
            <person name="Tu Z."/>
        </authorList>
    </citation>
    <scope>NUCLEOTIDE SEQUENCE [LARGE SCALE GENOMIC DNA]</scope>
    <source>
        <strain evidence="13">Indian</strain>
    </source>
</reference>
<evidence type="ECO:0000256" key="2">
    <source>
        <dbReference type="ARBA" id="ARBA00022517"/>
    </source>
</evidence>
<dbReference type="VEuPathDB" id="VectorBase:ASTEI03283"/>